<evidence type="ECO:0000313" key="3">
    <source>
        <dbReference type="EMBL" id="VAW02008.1"/>
    </source>
</evidence>
<gene>
    <name evidence="3" type="ORF">MNBD_ALPHA06-1895</name>
</gene>
<accession>A0A3B0SAA7</accession>
<dbReference type="Gene3D" id="1.10.101.10">
    <property type="entry name" value="PGBD-like superfamily/PGBD"/>
    <property type="match status" value="1"/>
</dbReference>
<protein>
    <recommendedName>
        <fullName evidence="2">Peptidoglycan binding-like domain-containing protein</fullName>
    </recommendedName>
</protein>
<dbReference type="InterPro" id="IPR002477">
    <property type="entry name" value="Peptidoglycan-bd-like"/>
</dbReference>
<dbReference type="InterPro" id="IPR036365">
    <property type="entry name" value="PGBD-like_sf"/>
</dbReference>
<evidence type="ECO:0000259" key="2">
    <source>
        <dbReference type="Pfam" id="PF01471"/>
    </source>
</evidence>
<dbReference type="Pfam" id="PF01471">
    <property type="entry name" value="PG_binding_1"/>
    <property type="match status" value="1"/>
</dbReference>
<proteinExistence type="predicted"/>
<dbReference type="AlphaFoldDB" id="A0A3B0SAA7"/>
<dbReference type="EMBL" id="UOEE01000331">
    <property type="protein sequence ID" value="VAW02008.1"/>
    <property type="molecule type" value="Genomic_DNA"/>
</dbReference>
<dbReference type="PROSITE" id="PS51257">
    <property type="entry name" value="PROKAR_LIPOPROTEIN"/>
    <property type="match status" value="1"/>
</dbReference>
<evidence type="ECO:0000256" key="1">
    <source>
        <dbReference type="SAM" id="Coils"/>
    </source>
</evidence>
<name>A0A3B0SAA7_9ZZZZ</name>
<organism evidence="3">
    <name type="scientific">hydrothermal vent metagenome</name>
    <dbReference type="NCBI Taxonomy" id="652676"/>
    <lineage>
        <taxon>unclassified sequences</taxon>
        <taxon>metagenomes</taxon>
        <taxon>ecological metagenomes</taxon>
    </lineage>
</organism>
<feature type="coiled-coil region" evidence="1">
    <location>
        <begin position="35"/>
        <end position="62"/>
    </location>
</feature>
<dbReference type="InterPro" id="IPR036366">
    <property type="entry name" value="PGBDSf"/>
</dbReference>
<keyword evidence="1" id="KW-0175">Coiled coil</keyword>
<feature type="domain" description="Peptidoglycan binding-like" evidence="2">
    <location>
        <begin position="345"/>
        <end position="398"/>
    </location>
</feature>
<dbReference type="SUPFAM" id="SSF47090">
    <property type="entry name" value="PGBD-like"/>
    <property type="match status" value="1"/>
</dbReference>
<sequence>MNYKRALMAAAGSMALLVAACETTQTMAVADTSASAAEAARIAELERQLHAARSQNSSLSTQVSSLQGEVSQAHASAATSSSASYDSVASAAGYPPDARAGQCFSRVLIPEVTHTTTEDVIDQPVGAEIRVVQATYEYVDETILVKEESIRYTVVPATYETITEQVLVQPELREVRVVQAVYEDVSEEILIRPAYTTWKPGAGLVGGKDSGYRQGPDGRIYSSAGHEVSTIVQPTGEILCKVEVPPKYKTVTRKRLVHAESTEVDIVQAKYDTITKQVVAHPPRVDEIVIPAEYHTIKVRRLVTPAREETITIPATYKTIEKISVVSGGNLEWREVICDTNSTPELISRVQSALTAAGHSPGRSDGVFGMSTLHAMEAYQREKGLIVGQLTMQTMDALGVSH</sequence>
<reference evidence="3" key="1">
    <citation type="submission" date="2018-06" db="EMBL/GenBank/DDBJ databases">
        <authorList>
            <person name="Zhirakovskaya E."/>
        </authorList>
    </citation>
    <scope>NUCLEOTIDE SEQUENCE</scope>
</reference>